<evidence type="ECO:0000256" key="5">
    <source>
        <dbReference type="ARBA" id="ARBA00022989"/>
    </source>
</evidence>
<gene>
    <name evidence="9" type="ORF">DEO72_LG10g1221</name>
</gene>
<dbReference type="InterPro" id="IPR034751">
    <property type="entry name" value="Yippee"/>
</dbReference>
<dbReference type="GO" id="GO:0005783">
    <property type="term" value="C:endoplasmic reticulum"/>
    <property type="evidence" value="ECO:0007669"/>
    <property type="project" value="UniProtKB-ARBA"/>
</dbReference>
<proteinExistence type="inferred from homology"/>
<dbReference type="PANTHER" id="PTHR19317">
    <property type="entry name" value="PRENYLATED RAB ACCEPTOR 1-RELATED"/>
    <property type="match status" value="1"/>
</dbReference>
<dbReference type="PANTHER" id="PTHR19317:SF1">
    <property type="entry name" value="PRA1 FAMILY PROTEIN H"/>
    <property type="match status" value="1"/>
</dbReference>
<dbReference type="AlphaFoldDB" id="A0A4D6N9N4"/>
<protein>
    <submittedName>
        <fullName evidence="9">Prenylated rab acceptor PRA1</fullName>
    </submittedName>
</protein>
<name>A0A4D6N9N4_VIGUN</name>
<feature type="transmembrane region" description="Helical" evidence="7">
    <location>
        <begin position="416"/>
        <end position="435"/>
    </location>
</feature>
<dbReference type="Proteomes" id="UP000501690">
    <property type="component" value="Linkage Group LG10"/>
</dbReference>
<dbReference type="Pfam" id="PF03208">
    <property type="entry name" value="PRA1"/>
    <property type="match status" value="1"/>
</dbReference>
<accession>A0A4D6N9N4</accession>
<dbReference type="GO" id="GO:0016192">
    <property type="term" value="P:vesicle-mediated transport"/>
    <property type="evidence" value="ECO:0007669"/>
    <property type="project" value="TreeGrafter"/>
</dbReference>
<dbReference type="GO" id="GO:0005794">
    <property type="term" value="C:Golgi apparatus"/>
    <property type="evidence" value="ECO:0007669"/>
    <property type="project" value="TreeGrafter"/>
</dbReference>
<evidence type="ECO:0000256" key="4">
    <source>
        <dbReference type="ARBA" id="ARBA00022692"/>
    </source>
</evidence>
<comment type="function">
    <text evidence="1">May be involved in both secretory and endocytic intracellular trafficking in the endosomal/prevacuolar compartments.</text>
</comment>
<dbReference type="InterPro" id="IPR004895">
    <property type="entry name" value="Prenylated_rab_accept_PRA1"/>
</dbReference>
<evidence type="ECO:0000256" key="7">
    <source>
        <dbReference type="SAM" id="Phobius"/>
    </source>
</evidence>
<keyword evidence="6 7" id="KW-0472">Membrane</keyword>
<evidence type="ECO:0000256" key="6">
    <source>
        <dbReference type="ARBA" id="ARBA00023136"/>
    </source>
</evidence>
<evidence type="ECO:0000313" key="10">
    <source>
        <dbReference type="Proteomes" id="UP000501690"/>
    </source>
</evidence>
<keyword evidence="4 7" id="KW-0812">Transmembrane</keyword>
<reference evidence="9 10" key="1">
    <citation type="submission" date="2019-04" db="EMBL/GenBank/DDBJ databases">
        <title>An improved genome assembly and genetic linkage map for asparagus bean, Vigna unguiculata ssp. sesquipedialis.</title>
        <authorList>
            <person name="Xia Q."/>
            <person name="Zhang R."/>
            <person name="Dong Y."/>
        </authorList>
    </citation>
    <scope>NUCLEOTIDE SEQUENCE [LARGE SCALE GENOMIC DNA]</scope>
    <source>
        <tissue evidence="9">Leaf</tissue>
    </source>
</reference>
<evidence type="ECO:0000256" key="2">
    <source>
        <dbReference type="ARBA" id="ARBA00004127"/>
    </source>
</evidence>
<evidence type="ECO:0000259" key="8">
    <source>
        <dbReference type="PROSITE" id="PS51792"/>
    </source>
</evidence>
<keyword evidence="10" id="KW-1185">Reference proteome</keyword>
<sequence>MDQESAHEKSQKYKEGKFVLESCILVKGIWLQFFCYGVYTNFAHRVCEYKRGRIVDEVEFSTEFYIDSRVCEYAFSTPAQAIELRAGESREVIFQATREAYRVGFKLPQHDFFELKLNTMPLATMCYLPAALSVPEPAFESWLRDTGYLEILDHRTSSAAAASPAPSSAAGSFFSRLVTFFSLFTLNPFAKLTADDFAADTPSWRASGFRKTSNATPATTPISSSFSSPAHLCYLPAALSVPEPAFESWLRDTGYLEILDHRTSSAAAASPAPSSAAGSFFSRLVTFFSLFTLNPFAKLTADDFAADTPSWSRSFFAFFDSYSFPSSPSQARLRVQENIKRYARNYAYLFILFFACTLYKMPVALVGLILCLALWDFFKFCSHRWGLEQYPLTRQCLIRAAQCATAVILIFSNVQMALFCAICVSYAGVILHAAFRKLTPVKQPSVGRSR</sequence>
<comment type="subcellular location">
    <subcellularLocation>
        <location evidence="2">Endomembrane system</location>
        <topology evidence="2">Multi-pass membrane protein</topology>
    </subcellularLocation>
</comment>
<organism evidence="9 10">
    <name type="scientific">Vigna unguiculata</name>
    <name type="common">Cowpea</name>
    <dbReference type="NCBI Taxonomy" id="3917"/>
    <lineage>
        <taxon>Eukaryota</taxon>
        <taxon>Viridiplantae</taxon>
        <taxon>Streptophyta</taxon>
        <taxon>Embryophyta</taxon>
        <taxon>Tracheophyta</taxon>
        <taxon>Spermatophyta</taxon>
        <taxon>Magnoliopsida</taxon>
        <taxon>eudicotyledons</taxon>
        <taxon>Gunneridae</taxon>
        <taxon>Pentapetalae</taxon>
        <taxon>rosids</taxon>
        <taxon>fabids</taxon>
        <taxon>Fabales</taxon>
        <taxon>Fabaceae</taxon>
        <taxon>Papilionoideae</taxon>
        <taxon>50 kb inversion clade</taxon>
        <taxon>NPAAA clade</taxon>
        <taxon>indigoferoid/millettioid clade</taxon>
        <taxon>Phaseoleae</taxon>
        <taxon>Vigna</taxon>
    </lineage>
</organism>
<keyword evidence="5 7" id="KW-1133">Transmembrane helix</keyword>
<feature type="transmembrane region" description="Helical" evidence="7">
    <location>
        <begin position="346"/>
        <end position="375"/>
    </location>
</feature>
<dbReference type="PROSITE" id="PS51792">
    <property type="entry name" value="YIPPEE"/>
    <property type="match status" value="1"/>
</dbReference>
<evidence type="ECO:0000313" key="9">
    <source>
        <dbReference type="EMBL" id="QCE09998.1"/>
    </source>
</evidence>
<evidence type="ECO:0000256" key="1">
    <source>
        <dbReference type="ARBA" id="ARBA00002501"/>
    </source>
</evidence>
<evidence type="ECO:0000256" key="3">
    <source>
        <dbReference type="ARBA" id="ARBA00006483"/>
    </source>
</evidence>
<comment type="similarity">
    <text evidence="3">Belongs to the PRA1 family.</text>
</comment>
<dbReference type="EMBL" id="CP039354">
    <property type="protein sequence ID" value="QCE09998.1"/>
    <property type="molecule type" value="Genomic_DNA"/>
</dbReference>
<feature type="domain" description="Yippee" evidence="8">
    <location>
        <begin position="1"/>
        <end position="29"/>
    </location>
</feature>